<name>A0A8S5T823_9CAUD</name>
<protein>
    <submittedName>
        <fullName evidence="2">Portal protein</fullName>
    </submittedName>
</protein>
<evidence type="ECO:0000256" key="1">
    <source>
        <dbReference type="SAM" id="MobiDB-lite"/>
    </source>
</evidence>
<proteinExistence type="predicted"/>
<feature type="region of interest" description="Disordered" evidence="1">
    <location>
        <begin position="585"/>
        <end position="644"/>
    </location>
</feature>
<dbReference type="EMBL" id="BK032771">
    <property type="protein sequence ID" value="DAF59492.1"/>
    <property type="molecule type" value="Genomic_DNA"/>
</dbReference>
<organism evidence="2">
    <name type="scientific">Podoviridae sp. ctU557</name>
    <dbReference type="NCBI Taxonomy" id="2827736"/>
    <lineage>
        <taxon>Viruses</taxon>
        <taxon>Duplodnaviria</taxon>
        <taxon>Heunggongvirae</taxon>
        <taxon>Uroviricota</taxon>
        <taxon>Caudoviricetes</taxon>
    </lineage>
</organism>
<accession>A0A8S5T823</accession>
<reference evidence="2" key="1">
    <citation type="journal article" date="2021" name="Proc. Natl. Acad. Sci. U.S.A.">
        <title>A Catalog of Tens of Thousands of Viruses from Human Metagenomes Reveals Hidden Associations with Chronic Diseases.</title>
        <authorList>
            <person name="Tisza M.J."/>
            <person name="Buck C.B."/>
        </authorList>
    </citation>
    <scope>NUCLEOTIDE SEQUENCE</scope>
    <source>
        <strain evidence="2">CtU557</strain>
    </source>
</reference>
<evidence type="ECO:0000313" key="2">
    <source>
        <dbReference type="EMBL" id="DAF59492.1"/>
    </source>
</evidence>
<feature type="compositionally biased region" description="Polar residues" evidence="1">
    <location>
        <begin position="1"/>
        <end position="11"/>
    </location>
</feature>
<sequence>MSKQNKNSTPKLTPADQAKKDENVLAEVMKDFGKARAYISNRYEGVWSECFKAYNSIRTRQGYVGVANEFVPETFAIVESLKAAIAGTKPKFKYLPLTEEQEQDTTTLNALVDFYWSCNNMTEKMLNWVGDMIVYGNGIFMVSWKDGKPLIQNIPLSDFFVDPAATHMNRPEEPGYPRYAGYRFLTSLKQLKEEKEVDPTTGKVRGKYKNLDAVSAGSQNDKTDKDRKELFIGSTFGRDAISEQVEVITYYTQYRKVMIANRGTVIYDGENPYHKAEQTIDTEVEIDGQVIKGKHKVPEIKGFLPFAILRNYVDSSLFFARGDVEVILPTQEALNDTASQKRDNVAYVLNNMWQIDPRFKHMAEQIESSPGAVFPIPKGALSPIEKNDISPSADGEIERLRQQMRNATGADAAVQGVAQKFSRTTATEVQAQLQQASMRFTTKVQNLEDEGFAQLARIIYKMIQIFVDTQTAVRIVGKKGVEWQTYNPGTYQGEYEPRVVLEATMDAETAALSQAMQVAAQFSLGNPLVNQEAFLRQQYKVLFGKFLSDDDIEEMLTAPQPVMGPDGQPVDPSLTQADTVMTPGAMALMSGDGGGSPSGQLSPARLRQQSGTQGGGGADTSQNNIRRIRADQPSTTLHASSRPR</sequence>
<dbReference type="Pfam" id="PF23899">
    <property type="entry name" value="SU10_portal"/>
    <property type="match status" value="1"/>
</dbReference>
<dbReference type="InterPro" id="IPR056909">
    <property type="entry name" value="SU10_portal"/>
</dbReference>
<feature type="compositionally biased region" description="Polar residues" evidence="1">
    <location>
        <begin position="632"/>
        <end position="644"/>
    </location>
</feature>
<feature type="region of interest" description="Disordered" evidence="1">
    <location>
        <begin position="1"/>
        <end position="20"/>
    </location>
</feature>